<dbReference type="CDD" id="cd05017">
    <property type="entry name" value="SIS_PGI_PMI_1"/>
    <property type="match status" value="1"/>
</dbReference>
<comment type="similarity">
    <text evidence="1">Belongs to the PGI/PMI family.</text>
</comment>
<sequence>MMDSLIARFMDQLEEAVEIGRNAVIRPSKADVHNIYVAGLGGSGIGADFVAAFIGDTCKVPYIVKKGYSVPAYVGPNTLAIASSYSGNTEETLISYDKIKSSGARIICVASGGKIIEKAKADGYDYIQVPGDWPSPRACLGYSLTAQLWILHHLGYISEQPIREIQSSITLLRKESDQIHEEAKKIAARLFQHIPVIYIEDRMEPVAVRLRQQINENSKALCWHHVVPEMNHNELVGWTEKNSSLAVLYLRNEDDYSRNSLRMDINKTIIGKYADDIIEVHSKGKTMIERAMYLVHLGDWVSWYLSQLRGKDALEVNVIDFLKGELGKVK</sequence>
<accession>A0A9D7SVY9</accession>
<comment type="caution">
    <text evidence="4">The sequence shown here is derived from an EMBL/GenBank/DDBJ whole genome shotgun (WGS) entry which is preliminary data.</text>
</comment>
<dbReference type="GO" id="GO:1901135">
    <property type="term" value="P:carbohydrate derivative metabolic process"/>
    <property type="evidence" value="ECO:0007669"/>
    <property type="project" value="InterPro"/>
</dbReference>
<dbReference type="GO" id="GO:0004347">
    <property type="term" value="F:glucose-6-phosphate isomerase activity"/>
    <property type="evidence" value="ECO:0007669"/>
    <property type="project" value="InterPro"/>
</dbReference>
<dbReference type="AlphaFoldDB" id="A0A9D7SVY9"/>
<evidence type="ECO:0000313" key="4">
    <source>
        <dbReference type="EMBL" id="MBK9981904.1"/>
    </source>
</evidence>
<gene>
    <name evidence="4" type="ORF">IPP15_05680</name>
</gene>
<dbReference type="GO" id="GO:0005975">
    <property type="term" value="P:carbohydrate metabolic process"/>
    <property type="evidence" value="ECO:0007669"/>
    <property type="project" value="InterPro"/>
</dbReference>
<evidence type="ECO:0000256" key="2">
    <source>
        <dbReference type="ARBA" id="ARBA00023235"/>
    </source>
</evidence>
<protein>
    <submittedName>
        <fullName evidence="4">Bifunctional phosphoglucose/phosphomannose isomerase</fullName>
    </submittedName>
</protein>
<dbReference type="GO" id="GO:0097367">
    <property type="term" value="F:carbohydrate derivative binding"/>
    <property type="evidence" value="ECO:0007669"/>
    <property type="project" value="InterPro"/>
</dbReference>
<dbReference type="Pfam" id="PF10432">
    <property type="entry name" value="bact-PGI_C"/>
    <property type="match status" value="1"/>
</dbReference>
<feature type="domain" description="SIS" evidence="3">
    <location>
        <begin position="23"/>
        <end position="164"/>
    </location>
</feature>
<dbReference type="SUPFAM" id="SSF53697">
    <property type="entry name" value="SIS domain"/>
    <property type="match status" value="1"/>
</dbReference>
<evidence type="ECO:0000259" key="3">
    <source>
        <dbReference type="PROSITE" id="PS51464"/>
    </source>
</evidence>
<dbReference type="InterPro" id="IPR001347">
    <property type="entry name" value="SIS_dom"/>
</dbReference>
<dbReference type="CDD" id="cd05637">
    <property type="entry name" value="SIS_PGI_PMI_2"/>
    <property type="match status" value="1"/>
</dbReference>
<dbReference type="PROSITE" id="PS51464">
    <property type="entry name" value="SIS"/>
    <property type="match status" value="1"/>
</dbReference>
<dbReference type="Pfam" id="PF01380">
    <property type="entry name" value="SIS"/>
    <property type="match status" value="1"/>
</dbReference>
<dbReference type="GO" id="GO:0004476">
    <property type="term" value="F:mannose-6-phosphate isomerase activity"/>
    <property type="evidence" value="ECO:0007669"/>
    <property type="project" value="InterPro"/>
</dbReference>
<organism evidence="4 5">
    <name type="scientific">Candidatus Opimibacter skivensis</name>
    <dbReference type="NCBI Taxonomy" id="2982028"/>
    <lineage>
        <taxon>Bacteria</taxon>
        <taxon>Pseudomonadati</taxon>
        <taxon>Bacteroidota</taxon>
        <taxon>Saprospiria</taxon>
        <taxon>Saprospirales</taxon>
        <taxon>Saprospiraceae</taxon>
        <taxon>Candidatus Opimibacter</taxon>
    </lineage>
</organism>
<dbReference type="InterPro" id="IPR035484">
    <property type="entry name" value="SIS_PGI/PMI_1"/>
</dbReference>
<evidence type="ECO:0000313" key="5">
    <source>
        <dbReference type="Proteomes" id="UP000808337"/>
    </source>
</evidence>
<dbReference type="NCBIfam" id="NF006426">
    <property type="entry name" value="PRK08674.1-6"/>
    <property type="match status" value="1"/>
</dbReference>
<dbReference type="NCBIfam" id="TIGR02128">
    <property type="entry name" value="G6PI_arch"/>
    <property type="match status" value="1"/>
</dbReference>
<keyword evidence="2 4" id="KW-0413">Isomerase</keyword>
<dbReference type="EMBL" id="JADKGY010000001">
    <property type="protein sequence ID" value="MBK9981904.1"/>
    <property type="molecule type" value="Genomic_DNA"/>
</dbReference>
<reference evidence="4 5" key="1">
    <citation type="submission" date="2020-10" db="EMBL/GenBank/DDBJ databases">
        <title>Connecting structure to function with the recovery of over 1000 high-quality activated sludge metagenome-assembled genomes encoding full-length rRNA genes using long-read sequencing.</title>
        <authorList>
            <person name="Singleton C.M."/>
            <person name="Petriglieri F."/>
            <person name="Kristensen J.M."/>
            <person name="Kirkegaard R.H."/>
            <person name="Michaelsen T.Y."/>
            <person name="Andersen M.H."/>
            <person name="Karst S.M."/>
            <person name="Dueholm M.S."/>
            <person name="Nielsen P.H."/>
            <person name="Albertsen M."/>
        </authorList>
    </citation>
    <scope>NUCLEOTIDE SEQUENCE [LARGE SCALE GENOMIC DNA]</scope>
    <source>
        <strain evidence="4">Ribe_18-Q3-R11-54_MAXAC.273</strain>
    </source>
</reference>
<proteinExistence type="inferred from homology"/>
<dbReference type="Proteomes" id="UP000808337">
    <property type="component" value="Unassembled WGS sequence"/>
</dbReference>
<evidence type="ECO:0000256" key="1">
    <source>
        <dbReference type="ARBA" id="ARBA00010523"/>
    </source>
</evidence>
<dbReference type="InterPro" id="IPR046348">
    <property type="entry name" value="SIS_dom_sf"/>
</dbReference>
<dbReference type="InterPro" id="IPR019490">
    <property type="entry name" value="Glu6P/Mann6P_isomerase_C"/>
</dbReference>
<name>A0A9D7SVY9_9BACT</name>
<dbReference type="Gene3D" id="3.40.50.10490">
    <property type="entry name" value="Glucose-6-phosphate isomerase like protein, domain 1"/>
    <property type="match status" value="2"/>
</dbReference>